<evidence type="ECO:0000256" key="2">
    <source>
        <dbReference type="ARBA" id="ARBA00022723"/>
    </source>
</evidence>
<keyword evidence="6" id="KW-0408">Iron</keyword>
<dbReference type="AlphaFoldDB" id="A0A4Q2U0S0"/>
<evidence type="ECO:0000256" key="1">
    <source>
        <dbReference type="ARBA" id="ARBA00001961"/>
    </source>
</evidence>
<dbReference type="RefSeq" id="WP_129228860.1">
    <property type="nucleotide sequence ID" value="NZ_QYBB01000034.1"/>
</dbReference>
<dbReference type="EMBL" id="QYBB01000034">
    <property type="protein sequence ID" value="RYC30023.1"/>
    <property type="molecule type" value="Genomic_DNA"/>
</dbReference>
<reference evidence="8 9" key="1">
    <citation type="submission" date="2018-12" db="EMBL/GenBank/DDBJ databases">
        <authorList>
            <person name="Grouzdev D.S."/>
            <person name="Krutkina M.S."/>
        </authorList>
    </citation>
    <scope>NUCLEOTIDE SEQUENCE [LARGE SCALE GENOMIC DNA]</scope>
    <source>
        <strain evidence="8 9">RmlP026</strain>
    </source>
</reference>
<dbReference type="PROSITE" id="PS51471">
    <property type="entry name" value="FE2OG_OXY"/>
    <property type="match status" value="1"/>
</dbReference>
<evidence type="ECO:0000256" key="5">
    <source>
        <dbReference type="ARBA" id="ARBA00023002"/>
    </source>
</evidence>
<keyword evidence="4" id="KW-0223">Dioxygenase</keyword>
<evidence type="ECO:0000313" key="8">
    <source>
        <dbReference type="EMBL" id="RYC30023.1"/>
    </source>
</evidence>
<organism evidence="8 9">
    <name type="scientific">Lichenibacterium minor</name>
    <dbReference type="NCBI Taxonomy" id="2316528"/>
    <lineage>
        <taxon>Bacteria</taxon>
        <taxon>Pseudomonadati</taxon>
        <taxon>Pseudomonadota</taxon>
        <taxon>Alphaproteobacteria</taxon>
        <taxon>Hyphomicrobiales</taxon>
        <taxon>Lichenihabitantaceae</taxon>
        <taxon>Lichenibacterium</taxon>
    </lineage>
</organism>
<keyword evidence="5" id="KW-0560">Oxidoreductase</keyword>
<dbReference type="InterPro" id="IPR006620">
    <property type="entry name" value="Pro_4_hyd_alph"/>
</dbReference>
<evidence type="ECO:0000256" key="3">
    <source>
        <dbReference type="ARBA" id="ARBA00022896"/>
    </source>
</evidence>
<accession>A0A4Q2U0S0</accession>
<dbReference type="InterPro" id="IPR044862">
    <property type="entry name" value="Pro_4_hyd_alph_FE2OG_OXY"/>
</dbReference>
<proteinExistence type="predicted"/>
<reference evidence="8 9" key="2">
    <citation type="submission" date="2019-02" db="EMBL/GenBank/DDBJ databases">
        <title>'Lichenibacterium ramalinii' gen. nov. sp. nov., 'Lichenibacterium minor' gen. nov. sp. nov.</title>
        <authorList>
            <person name="Pankratov T."/>
        </authorList>
    </citation>
    <scope>NUCLEOTIDE SEQUENCE [LARGE SCALE GENOMIC DNA]</scope>
    <source>
        <strain evidence="8 9">RmlP026</strain>
    </source>
</reference>
<comment type="caution">
    <text evidence="8">The sequence shown here is derived from an EMBL/GenBank/DDBJ whole genome shotgun (WGS) entry which is preliminary data.</text>
</comment>
<feature type="domain" description="Fe2OG dioxygenase" evidence="7">
    <location>
        <begin position="251"/>
        <end position="348"/>
    </location>
</feature>
<evidence type="ECO:0000259" key="7">
    <source>
        <dbReference type="PROSITE" id="PS51471"/>
    </source>
</evidence>
<dbReference type="SMART" id="SM00702">
    <property type="entry name" value="P4Hc"/>
    <property type="match status" value="1"/>
</dbReference>
<dbReference type="InterPro" id="IPR005123">
    <property type="entry name" value="Oxoglu/Fe-dep_dioxygenase_dom"/>
</dbReference>
<dbReference type="Gene3D" id="2.60.120.620">
    <property type="entry name" value="q2cbj1_9rhob like domain"/>
    <property type="match status" value="1"/>
</dbReference>
<keyword evidence="2" id="KW-0479">Metal-binding</keyword>
<dbReference type="Pfam" id="PF13640">
    <property type="entry name" value="2OG-FeII_Oxy_3"/>
    <property type="match status" value="1"/>
</dbReference>
<dbReference type="OrthoDB" id="255432at2"/>
<keyword evidence="9" id="KW-1185">Reference proteome</keyword>
<evidence type="ECO:0000256" key="6">
    <source>
        <dbReference type="ARBA" id="ARBA00023004"/>
    </source>
</evidence>
<evidence type="ECO:0000256" key="4">
    <source>
        <dbReference type="ARBA" id="ARBA00022964"/>
    </source>
</evidence>
<protein>
    <submittedName>
        <fullName evidence="8">2OG-Fe(II) oxygenase</fullName>
    </submittedName>
</protein>
<sequence length="371" mass="40842">MMDAQPAYRNVLLGDPLPRVTQTCQGIKFATDAMAGRTLVFCFYGADDAVGRRAIAAVEGRGRKRFDDERASIFFIGTDNADQASGRFRDAMPGLRFMWDIDASVSERLGSVPVGGDLGLGTRRRFWLVADPSLHVSKVIPFAAGGSDIDALLDHLDGLPHPSRFAGFEVPAPVLVLPHVFDPGLCRHLVGLYDAHGGGESGVMRNNVGVFDRSFKSRKDFTIDDPRLVRHVQGLIARRVLPEIEKLFFMKITRMERYMVGCYAAEDGGHFRPHRDNSSPVTAHRRFAVSINLSADFDGGEVSFPEYNPRGIKAPEGWAVVFPANILHAVGRVTRGRRYAFLPFVYDEAGAAIRERYIASQAAEAHPVAAE</sequence>
<evidence type="ECO:0000313" key="9">
    <source>
        <dbReference type="Proteomes" id="UP000290759"/>
    </source>
</evidence>
<dbReference type="Proteomes" id="UP000290759">
    <property type="component" value="Unassembled WGS sequence"/>
</dbReference>
<dbReference type="GO" id="GO:0016705">
    <property type="term" value="F:oxidoreductase activity, acting on paired donors, with incorporation or reduction of molecular oxygen"/>
    <property type="evidence" value="ECO:0007669"/>
    <property type="project" value="InterPro"/>
</dbReference>
<dbReference type="GO" id="GO:0005506">
    <property type="term" value="F:iron ion binding"/>
    <property type="evidence" value="ECO:0007669"/>
    <property type="project" value="InterPro"/>
</dbReference>
<dbReference type="GO" id="GO:0051213">
    <property type="term" value="F:dioxygenase activity"/>
    <property type="evidence" value="ECO:0007669"/>
    <property type="project" value="UniProtKB-KW"/>
</dbReference>
<name>A0A4Q2U0S0_9HYPH</name>
<dbReference type="GO" id="GO:0031418">
    <property type="term" value="F:L-ascorbic acid binding"/>
    <property type="evidence" value="ECO:0007669"/>
    <property type="project" value="UniProtKB-KW"/>
</dbReference>
<keyword evidence="3" id="KW-0847">Vitamin C</keyword>
<comment type="cofactor">
    <cofactor evidence="1">
        <name>L-ascorbate</name>
        <dbReference type="ChEBI" id="CHEBI:38290"/>
    </cofactor>
</comment>
<gene>
    <name evidence="8" type="ORF">D3273_21040</name>
</gene>